<organism evidence="2 5">
    <name type="scientific">Helicobacter typhlonius</name>
    <dbReference type="NCBI Taxonomy" id="76936"/>
    <lineage>
        <taxon>Bacteria</taxon>
        <taxon>Pseudomonadati</taxon>
        <taxon>Campylobacterota</taxon>
        <taxon>Epsilonproteobacteria</taxon>
        <taxon>Campylobacterales</taxon>
        <taxon>Helicobacteraceae</taxon>
        <taxon>Helicobacter</taxon>
    </lineage>
</organism>
<protein>
    <submittedName>
        <fullName evidence="2">Uncharacterized protein</fullName>
    </submittedName>
</protein>
<dbReference type="Proteomes" id="UP000029925">
    <property type="component" value="Unassembled WGS sequence"/>
</dbReference>
<feature type="signal peptide" evidence="1">
    <location>
        <begin position="1"/>
        <end position="23"/>
    </location>
</feature>
<reference evidence="3 4" key="1">
    <citation type="journal article" date="2014" name="Genome Announc.">
        <title>Draft genome sequences of eight enterohepatic helicobacter species isolated from both laboratory and wild rodents.</title>
        <authorList>
            <person name="Sheh A."/>
            <person name="Shen Z."/>
            <person name="Fox J.G."/>
        </authorList>
    </citation>
    <scope>NUCLEOTIDE SEQUENCE [LARGE SCALE GENOMIC DNA]</scope>
    <source>
        <strain evidence="3 4">MIT 98-6810</strain>
    </source>
</reference>
<dbReference type="EMBL" id="LN907858">
    <property type="protein sequence ID" value="CUU40436.1"/>
    <property type="molecule type" value="Genomic_DNA"/>
</dbReference>
<dbReference type="RefSeq" id="WP_052082057.1">
    <property type="nucleotide sequence ID" value="NZ_CAOMJD010000013.1"/>
</dbReference>
<dbReference type="Proteomes" id="UP000064525">
    <property type="component" value="Chromosome I"/>
</dbReference>
<dbReference type="GeneID" id="78151720"/>
<evidence type="ECO:0000313" key="2">
    <source>
        <dbReference type="EMBL" id="CUU40436.1"/>
    </source>
</evidence>
<dbReference type="EMBL" id="JRPF02000002">
    <property type="protein sequence ID" value="TLD79117.1"/>
    <property type="molecule type" value="Genomic_DNA"/>
</dbReference>
<feature type="chain" id="PRO_5044546872" evidence="1">
    <location>
        <begin position="24"/>
        <end position="245"/>
    </location>
</feature>
<dbReference type="STRING" id="76936.BN2458_PEG1553"/>
<reference evidence="2" key="2">
    <citation type="submission" date="2015-11" db="EMBL/GenBank/DDBJ databases">
        <authorList>
            <person name="Zhang Y."/>
            <person name="Guo Z."/>
        </authorList>
    </citation>
    <scope>NUCLEOTIDE SEQUENCE</scope>
    <source>
        <strain evidence="2">1</strain>
    </source>
</reference>
<sequence>MYKIIYILLFCVVALLAKTNANKEEINSVAKSPLTTQDSVNEPTHNLVESSAIEAHSHTQTTANKREDKEVYVDEGVVFVLQKDDAMFKMYGDSYALVPLSKKLKVFLAQQHSSLDARTLRSAKSTTQIYNQGKEILFYYSSIKGSNLYSEIAPVSFKLTLEEYNDESKNPHEIIDIYRIHNFDEAILEAIPHSLCHIVQTRHFIRDRTRSEILINLNNAINPRLLTQGKIELFLKCYLENLNFK</sequence>
<evidence type="ECO:0000313" key="4">
    <source>
        <dbReference type="Proteomes" id="UP000029925"/>
    </source>
</evidence>
<proteinExistence type="predicted"/>
<gene>
    <name evidence="2" type="ORF">BN2458_PEG1553</name>
    <name evidence="3" type="ORF">LS75_002090</name>
</gene>
<dbReference type="AlphaFoldDB" id="A0A0S4PYE6"/>
<keyword evidence="1" id="KW-0732">Signal</keyword>
<evidence type="ECO:0000313" key="5">
    <source>
        <dbReference type="Proteomes" id="UP000064525"/>
    </source>
</evidence>
<accession>A0A0S4PYE6</accession>
<name>A0A0S4PYE6_9HELI</name>
<dbReference type="KEGG" id="hty:BN2458_PEG1553"/>
<dbReference type="PATRIC" id="fig|76936.10.peg.1516"/>
<evidence type="ECO:0000313" key="3">
    <source>
        <dbReference type="EMBL" id="TLD79117.1"/>
    </source>
</evidence>
<reference evidence="5" key="3">
    <citation type="submission" date="2015-11" db="EMBL/GenBank/DDBJ databases">
        <authorList>
            <person name="Anvar S.Y."/>
        </authorList>
    </citation>
    <scope>NUCLEOTIDE SEQUENCE [LARGE SCALE GENOMIC DNA]</scope>
</reference>
<keyword evidence="4" id="KW-1185">Reference proteome</keyword>
<evidence type="ECO:0000256" key="1">
    <source>
        <dbReference type="SAM" id="SignalP"/>
    </source>
</evidence>
<dbReference type="OrthoDB" id="5324740at2"/>